<protein>
    <submittedName>
        <fullName evidence="1">Uncharacterized protein</fullName>
    </submittedName>
</protein>
<dbReference type="AlphaFoldDB" id="A0A844HVW2"/>
<comment type="caution">
    <text evidence="1">The sequence shown here is derived from an EMBL/GenBank/DDBJ whole genome shotgun (WGS) entry which is preliminary data.</text>
</comment>
<dbReference type="OrthoDB" id="7772081at2"/>
<gene>
    <name evidence="1" type="ORF">GL300_25125</name>
</gene>
<evidence type="ECO:0000313" key="2">
    <source>
        <dbReference type="Proteomes" id="UP000449846"/>
    </source>
</evidence>
<evidence type="ECO:0000313" key="1">
    <source>
        <dbReference type="EMBL" id="MTH62465.1"/>
    </source>
</evidence>
<reference evidence="1 2" key="1">
    <citation type="submission" date="2019-11" db="EMBL/GenBank/DDBJ databases">
        <authorList>
            <person name="Dong K."/>
        </authorList>
    </citation>
    <scope>NUCLEOTIDE SEQUENCE [LARGE SCALE GENOMIC DNA]</scope>
    <source>
        <strain evidence="1 2">NBRC 112902</strain>
    </source>
</reference>
<keyword evidence="2" id="KW-1185">Reference proteome</keyword>
<accession>A0A844HVW2</accession>
<proteinExistence type="predicted"/>
<name>A0A844HVW2_9RHOB</name>
<dbReference type="Proteomes" id="UP000449846">
    <property type="component" value="Unassembled WGS sequence"/>
</dbReference>
<dbReference type="EMBL" id="WMIG01000037">
    <property type="protein sequence ID" value="MTH62465.1"/>
    <property type="molecule type" value="Genomic_DNA"/>
</dbReference>
<sequence>MTLTAVIAFPAWRATGEASAPSSETPTENPFAVLDRVADEPTPERELNDQAEGLEQDFLRLSRQSEALDVQNALTENVPYSSCERVPDVTSEAFTGPSFDAYARRMIYSYAQMRRVLATRDCTCAGKVAPFSDVAQIESQVAARDGIAWNRRVVGREYITRARGLRDQVEAMCGGKF</sequence>
<dbReference type="RefSeq" id="WP_155042411.1">
    <property type="nucleotide sequence ID" value="NZ_WMIG01000037.1"/>
</dbReference>
<organism evidence="1 2">
    <name type="scientific">Paracoccus litorisediminis</name>
    <dbReference type="NCBI Taxonomy" id="2006130"/>
    <lineage>
        <taxon>Bacteria</taxon>
        <taxon>Pseudomonadati</taxon>
        <taxon>Pseudomonadota</taxon>
        <taxon>Alphaproteobacteria</taxon>
        <taxon>Rhodobacterales</taxon>
        <taxon>Paracoccaceae</taxon>
        <taxon>Paracoccus</taxon>
    </lineage>
</organism>